<gene>
    <name evidence="2" type="ORF">AUP40_02225</name>
</gene>
<keyword evidence="1" id="KW-0472">Membrane</keyword>
<keyword evidence="1" id="KW-0812">Transmembrane</keyword>
<name>A0ABR5Y0E7_9PROT</name>
<evidence type="ECO:0000313" key="2">
    <source>
        <dbReference type="EMBL" id="KZD01689.1"/>
    </source>
</evidence>
<comment type="caution">
    <text evidence="2">The sequence shown here is derived from an EMBL/GenBank/DDBJ whole genome shotgun (WGS) entry which is preliminary data.</text>
</comment>
<protein>
    <submittedName>
        <fullName evidence="2">Uncharacterized protein</fullName>
    </submittedName>
</protein>
<sequence>MAKPSALNVWLMRVTTDCRGDLCSLPNAQPILKDCMIDVVSAASLYVFIAVPGIPVILAGLIAGKLKLYQ</sequence>
<proteinExistence type="predicted"/>
<accession>A0ABR5Y0E7</accession>
<keyword evidence="1" id="KW-1133">Transmembrane helix</keyword>
<reference evidence="2 3" key="1">
    <citation type="submission" date="2015-12" db="EMBL/GenBank/DDBJ databases">
        <title>Genome sequence of Thalassospira xiamenensis MCCC 1A03005.</title>
        <authorList>
            <person name="Lu L."/>
            <person name="Lai Q."/>
            <person name="Shao Z."/>
            <person name="Qian P."/>
        </authorList>
    </citation>
    <scope>NUCLEOTIDE SEQUENCE [LARGE SCALE GENOMIC DNA]</scope>
    <source>
        <strain evidence="2 3">MCCC 1A03005</strain>
    </source>
</reference>
<evidence type="ECO:0000256" key="1">
    <source>
        <dbReference type="SAM" id="Phobius"/>
    </source>
</evidence>
<dbReference type="EMBL" id="LPXL01000034">
    <property type="protein sequence ID" value="KZD01689.1"/>
    <property type="molecule type" value="Genomic_DNA"/>
</dbReference>
<organism evidence="2 3">
    <name type="scientific">Thalassospira xiamenensis</name>
    <dbReference type="NCBI Taxonomy" id="220697"/>
    <lineage>
        <taxon>Bacteria</taxon>
        <taxon>Pseudomonadati</taxon>
        <taxon>Pseudomonadota</taxon>
        <taxon>Alphaproteobacteria</taxon>
        <taxon>Rhodospirillales</taxon>
        <taxon>Thalassospiraceae</taxon>
        <taxon>Thalassospira</taxon>
    </lineage>
</organism>
<evidence type="ECO:0000313" key="3">
    <source>
        <dbReference type="Proteomes" id="UP000076167"/>
    </source>
</evidence>
<dbReference type="Proteomes" id="UP000076167">
    <property type="component" value="Unassembled WGS sequence"/>
</dbReference>
<feature type="transmembrane region" description="Helical" evidence="1">
    <location>
        <begin position="43"/>
        <end position="64"/>
    </location>
</feature>
<keyword evidence="3" id="KW-1185">Reference proteome</keyword>